<sequence length="300" mass="35576">MDTDQEKQMIKKCQEWRDSLGIKVGIPHTEFEKMKDSYFNNTDISLKNCRLIGLIDPDYSNLYEGCYIESKKYNHCLFRVYQFHEWRYFKNEMKAYAKIEKNPNNTFIYQKKIFNIYSEESQSMIIALEYLPLTKFIDFQLSLQILPKDTKVKIIFKIAKSLLKTLNYLHNTLKLVHRHISPTTVIFNLDSFPIITDFSHVYKRVAQKRSKVGFEPYLSPEIRNEKGEKTFDLASDDLYALGCLIHDLYYNEKVNSEKKSKPLLFNGNTPFEENIQAIINTLLNPDPETRIEIYQKDLWI</sequence>
<dbReference type="EMBL" id="JAPFFF010000012">
    <property type="protein sequence ID" value="KAK8876412.1"/>
    <property type="molecule type" value="Genomic_DNA"/>
</dbReference>
<keyword evidence="3" id="KW-1185">Reference proteome</keyword>
<dbReference type="InterPro" id="IPR053083">
    <property type="entry name" value="TF_kinase-domain_protein"/>
</dbReference>
<dbReference type="Pfam" id="PF00069">
    <property type="entry name" value="Pkinase"/>
    <property type="match status" value="1"/>
</dbReference>
<dbReference type="SMART" id="SM00220">
    <property type="entry name" value="S_TKc"/>
    <property type="match status" value="1"/>
</dbReference>
<protein>
    <recommendedName>
        <fullName evidence="1">Protein kinase domain-containing protein</fullName>
    </recommendedName>
</protein>
<dbReference type="InterPro" id="IPR011009">
    <property type="entry name" value="Kinase-like_dom_sf"/>
</dbReference>
<name>A0ABR2JGK9_9EUKA</name>
<comment type="caution">
    <text evidence="2">The sequence shown here is derived from an EMBL/GenBank/DDBJ whole genome shotgun (WGS) entry which is preliminary data.</text>
</comment>
<dbReference type="Proteomes" id="UP001470230">
    <property type="component" value="Unassembled WGS sequence"/>
</dbReference>
<gene>
    <name evidence="2" type="ORF">M9Y10_006618</name>
</gene>
<reference evidence="2 3" key="1">
    <citation type="submission" date="2024-04" db="EMBL/GenBank/DDBJ databases">
        <title>Tritrichomonas musculus Genome.</title>
        <authorList>
            <person name="Alves-Ferreira E."/>
            <person name="Grigg M."/>
            <person name="Lorenzi H."/>
            <person name="Galac M."/>
        </authorList>
    </citation>
    <scope>NUCLEOTIDE SEQUENCE [LARGE SCALE GENOMIC DNA]</scope>
    <source>
        <strain evidence="2 3">EAF2021</strain>
    </source>
</reference>
<evidence type="ECO:0000313" key="2">
    <source>
        <dbReference type="EMBL" id="KAK8876412.1"/>
    </source>
</evidence>
<dbReference type="InterPro" id="IPR000719">
    <property type="entry name" value="Prot_kinase_dom"/>
</dbReference>
<dbReference type="PROSITE" id="PS50011">
    <property type="entry name" value="PROTEIN_KINASE_DOM"/>
    <property type="match status" value="1"/>
</dbReference>
<accession>A0ABR2JGK9</accession>
<dbReference type="SUPFAM" id="SSF56112">
    <property type="entry name" value="Protein kinase-like (PK-like)"/>
    <property type="match status" value="1"/>
</dbReference>
<dbReference type="PANTHER" id="PTHR44305">
    <property type="entry name" value="SI:DKEY-192D15.2-RELATED"/>
    <property type="match status" value="1"/>
</dbReference>
<feature type="domain" description="Protein kinase" evidence="1">
    <location>
        <begin position="1"/>
        <end position="300"/>
    </location>
</feature>
<dbReference type="PANTHER" id="PTHR44305:SF24">
    <property type="entry name" value="TYROSINE-PROTEIN KINASE C03B1.5-RELATED"/>
    <property type="match status" value="1"/>
</dbReference>
<dbReference type="Gene3D" id="1.10.510.10">
    <property type="entry name" value="Transferase(Phosphotransferase) domain 1"/>
    <property type="match status" value="1"/>
</dbReference>
<evidence type="ECO:0000259" key="1">
    <source>
        <dbReference type="PROSITE" id="PS50011"/>
    </source>
</evidence>
<proteinExistence type="predicted"/>
<organism evidence="2 3">
    <name type="scientific">Tritrichomonas musculus</name>
    <dbReference type="NCBI Taxonomy" id="1915356"/>
    <lineage>
        <taxon>Eukaryota</taxon>
        <taxon>Metamonada</taxon>
        <taxon>Parabasalia</taxon>
        <taxon>Tritrichomonadida</taxon>
        <taxon>Tritrichomonadidae</taxon>
        <taxon>Tritrichomonas</taxon>
    </lineage>
</organism>
<evidence type="ECO:0000313" key="3">
    <source>
        <dbReference type="Proteomes" id="UP001470230"/>
    </source>
</evidence>